<dbReference type="Pfam" id="PF01464">
    <property type="entry name" value="SLT"/>
    <property type="match status" value="1"/>
</dbReference>
<dbReference type="CDD" id="cd13400">
    <property type="entry name" value="LT_IagB-like"/>
    <property type="match status" value="1"/>
</dbReference>
<dbReference type="SUPFAM" id="SSF53955">
    <property type="entry name" value="Lysozyme-like"/>
    <property type="match status" value="1"/>
</dbReference>
<feature type="signal peptide" evidence="2">
    <location>
        <begin position="1"/>
        <end position="28"/>
    </location>
</feature>
<organism evidence="4 5">
    <name type="scientific">Sutterella wadsworthensis HGA0223</name>
    <dbReference type="NCBI Taxonomy" id="1203554"/>
    <lineage>
        <taxon>Bacteria</taxon>
        <taxon>Pseudomonadati</taxon>
        <taxon>Pseudomonadota</taxon>
        <taxon>Betaproteobacteria</taxon>
        <taxon>Burkholderiales</taxon>
        <taxon>Sutterellaceae</taxon>
        <taxon>Sutterella</taxon>
    </lineage>
</organism>
<protein>
    <recommendedName>
        <fullName evidence="3">Transglycosylase SLT domain-containing protein</fullName>
    </recommendedName>
</protein>
<reference evidence="4 5" key="1">
    <citation type="submission" date="2013-04" db="EMBL/GenBank/DDBJ databases">
        <title>The Genome Sequence of Sutterella wadsworthensis HGA0223.</title>
        <authorList>
            <consortium name="The Broad Institute Genomics Platform"/>
            <person name="Earl A."/>
            <person name="Ward D."/>
            <person name="Feldgarden M."/>
            <person name="Gevers D."/>
            <person name="Schmidt T.M."/>
            <person name="Dover J."/>
            <person name="Dai D."/>
            <person name="Walker B."/>
            <person name="Young S."/>
            <person name="Zeng Q."/>
            <person name="Gargeya S."/>
            <person name="Fitzgerald M."/>
            <person name="Haas B."/>
            <person name="Abouelleil A."/>
            <person name="Allen A.W."/>
            <person name="Alvarado L."/>
            <person name="Arachchi H.M."/>
            <person name="Berlin A.M."/>
            <person name="Chapman S.B."/>
            <person name="Gainer-Dewar J."/>
            <person name="Goldberg J."/>
            <person name="Griggs A."/>
            <person name="Gujja S."/>
            <person name="Hansen M."/>
            <person name="Howarth C."/>
            <person name="Imamovic A."/>
            <person name="Ireland A."/>
            <person name="Larimer J."/>
            <person name="McCowan C."/>
            <person name="Murphy C."/>
            <person name="Pearson M."/>
            <person name="Poon T.W."/>
            <person name="Priest M."/>
            <person name="Roberts A."/>
            <person name="Saif S."/>
            <person name="Shea T."/>
            <person name="Sisk P."/>
            <person name="Sykes S."/>
            <person name="Wortman J."/>
            <person name="Nusbaum C."/>
            <person name="Birren B."/>
        </authorList>
    </citation>
    <scope>NUCLEOTIDE SEQUENCE [LARGE SCALE GENOMIC DNA]</scope>
    <source>
        <strain evidence="4 5">HGA0223</strain>
    </source>
</reference>
<sequence length="299" mass="31619">MGAVGSVAVAAAVWLTAVGLAGPAGVQAATQTEIVAIEEADVHESLNRFLEEKEANAVALVEDWERKSPASEASLSEAGDASEESVAAYINRSYRVPLEEARQLTAWALEIGQGFDVDPLLILSVAATESSFNPKAKNGSGAEGLMQVMTSVHTEKFKAFGGAKAAMEPYPNMVVGASILARLIDRTGSVSQGLKHYYGAGNQSSDNGYAAKVFKERSRLQVAAAGDSDRAVELSRANRTGPAYNAKHRPRNLGYGEWMQLLETRAQQGGSVKRLAPESDAVAENRRSSDSAEGSSTES</sequence>
<dbReference type="EMBL" id="ATCF01000004">
    <property type="protein sequence ID" value="EPE01900.1"/>
    <property type="molecule type" value="Genomic_DNA"/>
</dbReference>
<keyword evidence="5" id="KW-1185">Reference proteome</keyword>
<feature type="region of interest" description="Disordered" evidence="1">
    <location>
        <begin position="267"/>
        <end position="299"/>
    </location>
</feature>
<feature type="domain" description="Transglycosylase SLT" evidence="3">
    <location>
        <begin position="112"/>
        <end position="197"/>
    </location>
</feature>
<name>S3CMX8_9BURK</name>
<dbReference type="Proteomes" id="UP000014400">
    <property type="component" value="Unassembled WGS sequence"/>
</dbReference>
<dbReference type="HOGENOM" id="CLU_930427_0_0_4"/>
<dbReference type="InterPro" id="IPR008258">
    <property type="entry name" value="Transglycosylase_SLT_dom_1"/>
</dbReference>
<evidence type="ECO:0000313" key="4">
    <source>
        <dbReference type="EMBL" id="EPE01900.1"/>
    </source>
</evidence>
<dbReference type="InterPro" id="IPR023346">
    <property type="entry name" value="Lysozyme-like_dom_sf"/>
</dbReference>
<gene>
    <name evidence="4" type="ORF">HMPREF1476_00131</name>
</gene>
<evidence type="ECO:0000259" key="3">
    <source>
        <dbReference type="Pfam" id="PF01464"/>
    </source>
</evidence>
<dbReference type="STRING" id="1203554.HMPREF1476_00131"/>
<evidence type="ECO:0000256" key="2">
    <source>
        <dbReference type="SAM" id="SignalP"/>
    </source>
</evidence>
<comment type="caution">
    <text evidence="4">The sequence shown here is derived from an EMBL/GenBank/DDBJ whole genome shotgun (WGS) entry which is preliminary data.</text>
</comment>
<dbReference type="eggNOG" id="COG0741">
    <property type="taxonomic scope" value="Bacteria"/>
</dbReference>
<proteinExistence type="predicted"/>
<dbReference type="AlphaFoldDB" id="S3CMX8"/>
<keyword evidence="2" id="KW-0732">Signal</keyword>
<feature type="chain" id="PRO_5004507340" description="Transglycosylase SLT domain-containing protein" evidence="2">
    <location>
        <begin position="29"/>
        <end position="299"/>
    </location>
</feature>
<evidence type="ECO:0000313" key="5">
    <source>
        <dbReference type="Proteomes" id="UP000014400"/>
    </source>
</evidence>
<dbReference type="Gene3D" id="1.10.530.10">
    <property type="match status" value="1"/>
</dbReference>
<evidence type="ECO:0000256" key="1">
    <source>
        <dbReference type="SAM" id="MobiDB-lite"/>
    </source>
</evidence>
<dbReference type="PATRIC" id="fig|1203554.3.peg.124"/>
<accession>S3CMX8</accession>